<dbReference type="OrthoDB" id="9150135at2"/>
<feature type="transmembrane region" description="Helical" evidence="8">
    <location>
        <begin position="200"/>
        <end position="222"/>
    </location>
</feature>
<evidence type="ECO:0000256" key="8">
    <source>
        <dbReference type="SAM" id="Phobius"/>
    </source>
</evidence>
<feature type="transmembrane region" description="Helical" evidence="8">
    <location>
        <begin position="71"/>
        <end position="89"/>
    </location>
</feature>
<dbReference type="AlphaFoldDB" id="A0A420WAI2"/>
<evidence type="ECO:0000313" key="11">
    <source>
        <dbReference type="Proteomes" id="UP000277424"/>
    </source>
</evidence>
<dbReference type="Gene3D" id="1.20.1250.20">
    <property type="entry name" value="MFS general substrate transporter like domains"/>
    <property type="match status" value="2"/>
</dbReference>
<keyword evidence="4" id="KW-0997">Cell inner membrane</keyword>
<comment type="caution">
    <text evidence="10">The sequence shown here is derived from an EMBL/GenBank/DDBJ whole genome shotgun (WGS) entry which is preliminary data.</text>
</comment>
<evidence type="ECO:0000256" key="3">
    <source>
        <dbReference type="ARBA" id="ARBA00022475"/>
    </source>
</evidence>
<dbReference type="SUPFAM" id="SSF103473">
    <property type="entry name" value="MFS general substrate transporter"/>
    <property type="match status" value="1"/>
</dbReference>
<feature type="transmembrane region" description="Helical" evidence="8">
    <location>
        <begin position="261"/>
        <end position="280"/>
    </location>
</feature>
<dbReference type="InterPro" id="IPR026032">
    <property type="entry name" value="HcaT-like"/>
</dbReference>
<keyword evidence="7 8" id="KW-0472">Membrane</keyword>
<evidence type="ECO:0000256" key="4">
    <source>
        <dbReference type="ARBA" id="ARBA00022519"/>
    </source>
</evidence>
<gene>
    <name evidence="10" type="ORF">BCL74_3302</name>
</gene>
<dbReference type="Pfam" id="PF12832">
    <property type="entry name" value="MFS_1_like"/>
    <property type="match status" value="1"/>
</dbReference>
<accession>A0A420WAI2</accession>
<dbReference type="EMBL" id="RBIG01000004">
    <property type="protein sequence ID" value="RKQ67985.1"/>
    <property type="molecule type" value="Genomic_DNA"/>
</dbReference>
<keyword evidence="3" id="KW-1003">Cell membrane</keyword>
<evidence type="ECO:0000256" key="6">
    <source>
        <dbReference type="ARBA" id="ARBA00022989"/>
    </source>
</evidence>
<evidence type="ECO:0000256" key="5">
    <source>
        <dbReference type="ARBA" id="ARBA00022692"/>
    </source>
</evidence>
<feature type="transmembrane region" description="Helical" evidence="8">
    <location>
        <begin position="354"/>
        <end position="373"/>
    </location>
</feature>
<feature type="domain" description="Major facilitator superfamily associated" evidence="9">
    <location>
        <begin position="7"/>
        <end position="355"/>
    </location>
</feature>
<dbReference type="GO" id="GO:0005886">
    <property type="term" value="C:plasma membrane"/>
    <property type="evidence" value="ECO:0007669"/>
    <property type="project" value="UniProtKB-SubCell"/>
</dbReference>
<reference evidence="10 11" key="1">
    <citation type="submission" date="2018-10" db="EMBL/GenBank/DDBJ databases">
        <title>Comparative analysis of microorganisms from saline springs in Andes Mountain Range, Colombia.</title>
        <authorList>
            <person name="Rubin E."/>
        </authorList>
    </citation>
    <scope>NUCLEOTIDE SEQUENCE [LARGE SCALE GENOMIC DNA]</scope>
    <source>
        <strain evidence="10 11">USBA 36</strain>
    </source>
</reference>
<dbReference type="Proteomes" id="UP000277424">
    <property type="component" value="Unassembled WGS sequence"/>
</dbReference>
<evidence type="ECO:0000259" key="9">
    <source>
        <dbReference type="Pfam" id="PF12832"/>
    </source>
</evidence>
<comment type="subcellular location">
    <subcellularLocation>
        <location evidence="1">Cell inner membrane</location>
        <topology evidence="1">Multi-pass membrane protein</topology>
    </subcellularLocation>
</comment>
<dbReference type="NCBIfam" id="NF037955">
    <property type="entry name" value="mfs"/>
    <property type="match status" value="1"/>
</dbReference>
<dbReference type="GO" id="GO:0030395">
    <property type="term" value="F:lactose binding"/>
    <property type="evidence" value="ECO:0007669"/>
    <property type="project" value="TreeGrafter"/>
</dbReference>
<evidence type="ECO:0000256" key="2">
    <source>
        <dbReference type="ARBA" id="ARBA00022448"/>
    </source>
</evidence>
<evidence type="ECO:0000313" key="10">
    <source>
        <dbReference type="EMBL" id="RKQ67985.1"/>
    </source>
</evidence>
<feature type="transmembrane region" description="Helical" evidence="8">
    <location>
        <begin position="286"/>
        <end position="315"/>
    </location>
</feature>
<evidence type="ECO:0000256" key="7">
    <source>
        <dbReference type="ARBA" id="ARBA00023136"/>
    </source>
</evidence>
<dbReference type="PANTHER" id="PTHR23522:SF10">
    <property type="entry name" value="3-PHENYLPROPIONIC ACID TRANSPORTER-RELATED"/>
    <property type="match status" value="1"/>
</dbReference>
<keyword evidence="6 8" id="KW-1133">Transmembrane helix</keyword>
<feature type="transmembrane region" description="Helical" evidence="8">
    <location>
        <begin position="12"/>
        <end position="29"/>
    </location>
</feature>
<name>A0A420WAI2_9PROT</name>
<dbReference type="NCBIfam" id="NF008346">
    <property type="entry name" value="PRK11128.1"/>
    <property type="match status" value="1"/>
</dbReference>
<keyword evidence="5 8" id="KW-0812">Transmembrane</keyword>
<protein>
    <submittedName>
        <fullName evidence="10">PPP family 3-phenylpropionic acid transporter</fullName>
    </submittedName>
</protein>
<dbReference type="PIRSF" id="PIRSF004925">
    <property type="entry name" value="HcaT"/>
    <property type="match status" value="1"/>
</dbReference>
<feature type="transmembrane region" description="Helical" evidence="8">
    <location>
        <begin position="327"/>
        <end position="348"/>
    </location>
</feature>
<feature type="transmembrane region" description="Helical" evidence="8">
    <location>
        <begin position="134"/>
        <end position="152"/>
    </location>
</feature>
<feature type="transmembrane region" description="Helical" evidence="8">
    <location>
        <begin position="41"/>
        <end position="59"/>
    </location>
</feature>
<dbReference type="GO" id="GO:0015528">
    <property type="term" value="F:lactose:proton symporter activity"/>
    <property type="evidence" value="ECO:0007669"/>
    <property type="project" value="TreeGrafter"/>
</dbReference>
<keyword evidence="2" id="KW-0813">Transport</keyword>
<sequence length="387" mass="40342">MPSALALRMAAFYGAYFTVAGIYLPFWPVWLAHREMNPTEIGVLLAVGSIVKIVANLFFARIADRTGRTKLVVIGLGVASTLTLAAFGVVGGFAAFLLLSLLVGAVFSPMMPLGESITLRQARAGRIDYGRVRLWGSITFMVITVIAGWLIGLYGAGVIHVLVVAAAIATFLTTLTLPADAGRMAAPRKGAALALARHPAFLLFLLAASAAQASHAVYYGFSALHWRASGLSETVIGLLWAEGVIAEILLFAVGARVTARIGPAALLALAGAAGLLRWGVSAETTALWVLAIVQLLHAVTFGAAHLAAMAFLTRAVPDNLSATAQSLYAGLVSGVAFGMAMPLSGWLYGQTGGGAFYLSVVLSLLALLAALALRRRWDGGALLKEAD</sequence>
<organism evidence="10 11">
    <name type="scientific">Oceanibaculum indicum</name>
    <dbReference type="NCBI Taxonomy" id="526216"/>
    <lineage>
        <taxon>Bacteria</taxon>
        <taxon>Pseudomonadati</taxon>
        <taxon>Pseudomonadota</taxon>
        <taxon>Alphaproteobacteria</taxon>
        <taxon>Rhodospirillales</taxon>
        <taxon>Oceanibaculaceae</taxon>
        <taxon>Oceanibaculum</taxon>
    </lineage>
</organism>
<evidence type="ECO:0000256" key="1">
    <source>
        <dbReference type="ARBA" id="ARBA00004429"/>
    </source>
</evidence>
<dbReference type="PANTHER" id="PTHR23522">
    <property type="entry name" value="BLL5896 PROTEIN"/>
    <property type="match status" value="1"/>
</dbReference>
<feature type="transmembrane region" description="Helical" evidence="8">
    <location>
        <begin position="234"/>
        <end position="254"/>
    </location>
</feature>
<feature type="transmembrane region" description="Helical" evidence="8">
    <location>
        <begin position="158"/>
        <end position="179"/>
    </location>
</feature>
<dbReference type="InterPro" id="IPR024989">
    <property type="entry name" value="MFS_assoc_dom"/>
</dbReference>
<dbReference type="InterPro" id="IPR036259">
    <property type="entry name" value="MFS_trans_sf"/>
</dbReference>
<dbReference type="RefSeq" id="WP_121221692.1">
    <property type="nucleotide sequence ID" value="NZ_RBIG01000004.1"/>
</dbReference>
<feature type="transmembrane region" description="Helical" evidence="8">
    <location>
        <begin position="95"/>
        <end position="113"/>
    </location>
</feature>
<proteinExistence type="predicted"/>